<protein>
    <submittedName>
        <fullName evidence="1">Glycosyl transferase GTA-type super family</fullName>
    </submittedName>
</protein>
<keyword evidence="1" id="KW-0808">Transferase</keyword>
<dbReference type="PANTHER" id="PTHR21485:SF6">
    <property type="entry name" value="N-ACYLNEURAMINATE CYTIDYLYLTRANSFERASE-RELATED"/>
    <property type="match status" value="1"/>
</dbReference>
<dbReference type="Pfam" id="PF02348">
    <property type="entry name" value="CTP_transf_3"/>
    <property type="match status" value="1"/>
</dbReference>
<dbReference type="EMBL" id="BGZO01000003">
    <property type="protein sequence ID" value="GBR75483.1"/>
    <property type="molecule type" value="Genomic_DNA"/>
</dbReference>
<dbReference type="InterPro" id="IPR003329">
    <property type="entry name" value="Cytidylyl_trans"/>
</dbReference>
<accession>A0A388TFF9</accession>
<dbReference type="SUPFAM" id="SSF53448">
    <property type="entry name" value="Nucleotide-diphospho-sugar transferases"/>
    <property type="match status" value="1"/>
</dbReference>
<dbReference type="CDD" id="cd02513">
    <property type="entry name" value="CMP-NeuAc_Synthase"/>
    <property type="match status" value="1"/>
</dbReference>
<dbReference type="Proteomes" id="UP000275925">
    <property type="component" value="Unassembled WGS sequence"/>
</dbReference>
<organism evidence="1 2">
    <name type="scientific">Candidatus Termititenax persephonae</name>
    <dbReference type="NCBI Taxonomy" id="2218525"/>
    <lineage>
        <taxon>Bacteria</taxon>
        <taxon>Bacillati</taxon>
        <taxon>Candidatus Margulisiibacteriota</taxon>
        <taxon>Candidatus Termititenacia</taxon>
        <taxon>Candidatus Termititenacales</taxon>
        <taxon>Candidatus Termititenacaceae</taxon>
        <taxon>Candidatus Termititenax</taxon>
    </lineage>
</organism>
<comment type="caution">
    <text evidence="1">The sequence shown here is derived from an EMBL/GenBank/DDBJ whole genome shotgun (WGS) entry which is preliminary data.</text>
</comment>
<dbReference type="Gene3D" id="3.90.550.10">
    <property type="entry name" value="Spore Coat Polysaccharide Biosynthesis Protein SpsA, Chain A"/>
    <property type="match status" value="1"/>
</dbReference>
<dbReference type="PANTHER" id="PTHR21485">
    <property type="entry name" value="HAD SUPERFAMILY MEMBERS CMAS AND KDSC"/>
    <property type="match status" value="1"/>
</dbReference>
<dbReference type="AlphaFoldDB" id="A0A388TFF9"/>
<dbReference type="InterPro" id="IPR029044">
    <property type="entry name" value="Nucleotide-diphossugar_trans"/>
</dbReference>
<evidence type="ECO:0000313" key="2">
    <source>
        <dbReference type="Proteomes" id="UP000275925"/>
    </source>
</evidence>
<dbReference type="InterPro" id="IPR050793">
    <property type="entry name" value="CMP-NeuNAc_synthase"/>
</dbReference>
<proteinExistence type="predicted"/>
<name>A0A388TFF9_9BACT</name>
<sequence>MTKIAIIPARGGSKRIPRKNIKEFLGKPIIAYSIEAALRSGVFDEVMVSTDDQEIAEIAQKYGAQVPFYRSPEMSSDMAMTAPVLIEVLQEYEERGRKFEHVCCVYPCAPFIRAGRLQEGLALLLRQPQFDNLLPLVRFSYPPQRCFVIRQGQAYFLHPENYNVRSQDLEPYYHDAGQFYFTKTEFLLREQKMNGKNTLPLILPESEVQDIDTEEDWKIAEMKYKILYNV</sequence>
<dbReference type="GO" id="GO:0008781">
    <property type="term" value="F:N-acylneuraminate cytidylyltransferase activity"/>
    <property type="evidence" value="ECO:0007669"/>
    <property type="project" value="TreeGrafter"/>
</dbReference>
<dbReference type="NCBIfam" id="TIGR03584">
    <property type="entry name" value="PseF"/>
    <property type="match status" value="1"/>
</dbReference>
<reference evidence="1 2" key="1">
    <citation type="journal article" date="2019" name="ISME J.">
        <title>Genome analyses of uncultured TG2/ZB3 bacteria in 'Margulisbacteria' specifically attached to ectosymbiotic spirochetes of protists in the termite gut.</title>
        <authorList>
            <person name="Utami Y.D."/>
            <person name="Kuwahara H."/>
            <person name="Igai K."/>
            <person name="Murakami T."/>
            <person name="Sugaya K."/>
            <person name="Morikawa T."/>
            <person name="Nagura Y."/>
            <person name="Yuki M."/>
            <person name="Deevong P."/>
            <person name="Inoue T."/>
            <person name="Kihara K."/>
            <person name="Lo N."/>
            <person name="Yamada A."/>
            <person name="Ohkuma M."/>
            <person name="Hongoh Y."/>
        </authorList>
    </citation>
    <scope>NUCLEOTIDE SEQUENCE [LARGE SCALE GENOMIC DNA]</scope>
    <source>
        <strain evidence="1">NkOx7-02</strain>
    </source>
</reference>
<keyword evidence="2" id="KW-1185">Reference proteome</keyword>
<gene>
    <name evidence="1" type="ORF">NO2_0155</name>
</gene>
<dbReference type="InterPro" id="IPR020039">
    <property type="entry name" value="PseF"/>
</dbReference>
<evidence type="ECO:0000313" key="1">
    <source>
        <dbReference type="EMBL" id="GBR75483.1"/>
    </source>
</evidence>